<evidence type="ECO:0000256" key="1">
    <source>
        <dbReference type="ARBA" id="ARBA00007233"/>
    </source>
</evidence>
<dbReference type="SUPFAM" id="SSF54403">
    <property type="entry name" value="Cystatin/monellin"/>
    <property type="match status" value="1"/>
</dbReference>
<dbReference type="PROSITE" id="PS00287">
    <property type="entry name" value="CYSTATIN"/>
    <property type="match status" value="1"/>
</dbReference>
<dbReference type="InterPro" id="IPR000010">
    <property type="entry name" value="Cystatin_dom"/>
</dbReference>
<dbReference type="AlphaFoldDB" id="A0A0A8XUI8"/>
<dbReference type="Gene3D" id="3.10.450.10">
    <property type="match status" value="1"/>
</dbReference>
<dbReference type="EMBL" id="GBRH01281467">
    <property type="protein sequence ID" value="JAD16428.1"/>
    <property type="molecule type" value="Transcribed_RNA"/>
</dbReference>
<reference evidence="5" key="2">
    <citation type="journal article" date="2015" name="Data Brief">
        <title>Shoot transcriptome of the giant reed, Arundo donax.</title>
        <authorList>
            <person name="Barrero R.A."/>
            <person name="Guerrero F.D."/>
            <person name="Moolhuijzen P."/>
            <person name="Goolsby J.A."/>
            <person name="Tidwell J."/>
            <person name="Bellgard S.E."/>
            <person name="Bellgard M.I."/>
        </authorList>
    </citation>
    <scope>NUCLEOTIDE SEQUENCE</scope>
    <source>
        <tissue evidence="5">Shoot tissue taken approximately 20 cm above the soil surface</tissue>
    </source>
</reference>
<feature type="domain" description="Cystatin" evidence="4">
    <location>
        <begin position="74"/>
        <end position="160"/>
    </location>
</feature>
<dbReference type="InterPro" id="IPR018073">
    <property type="entry name" value="Prot_inh_cystat_CS"/>
</dbReference>
<keyword evidence="3" id="KW-0789">Thiol protease inhibitor</keyword>
<dbReference type="GO" id="GO:0004869">
    <property type="term" value="F:cysteine-type endopeptidase inhibitor activity"/>
    <property type="evidence" value="ECO:0007669"/>
    <property type="project" value="UniProtKB-KW"/>
</dbReference>
<reference evidence="5" key="1">
    <citation type="submission" date="2014-09" db="EMBL/GenBank/DDBJ databases">
        <authorList>
            <person name="Magalhaes I.L.F."/>
            <person name="Oliveira U."/>
            <person name="Santos F.R."/>
            <person name="Vidigal T.H.D.A."/>
            <person name="Brescovit A.D."/>
            <person name="Santos A.J."/>
        </authorList>
    </citation>
    <scope>NUCLEOTIDE SEQUENCE</scope>
    <source>
        <tissue evidence="5">Shoot tissue taken approximately 20 cm above the soil surface</tissue>
    </source>
</reference>
<evidence type="ECO:0000313" key="5">
    <source>
        <dbReference type="EMBL" id="JAD16428.1"/>
    </source>
</evidence>
<evidence type="ECO:0000259" key="4">
    <source>
        <dbReference type="SMART" id="SM00043"/>
    </source>
</evidence>
<protein>
    <submittedName>
        <fullName evidence="5">Psei8</fullName>
    </submittedName>
</protein>
<accession>A0A0A8XUI8</accession>
<sequence>MASLTTNALCIPTMAGAMPRRSLIVASVTAKSPEHQESAAKGDGSYSGGRRRAMILLAGATAITASAAIGQSARADGGWEEIKNVSDPYVEEIGNWAVMKHNELTGEKLQFSEVVKGWKQVVAGTNYMLDLKTKGSSRTYSAMVFDPLPNTAKERQLNFFRGLLA</sequence>
<dbReference type="Pfam" id="PF16845">
    <property type="entry name" value="SQAPI"/>
    <property type="match status" value="1"/>
</dbReference>
<keyword evidence="2" id="KW-0646">Protease inhibitor</keyword>
<name>A0A0A8XUI8_ARUDO</name>
<dbReference type="CDD" id="cd00042">
    <property type="entry name" value="CY"/>
    <property type="match status" value="1"/>
</dbReference>
<evidence type="ECO:0000256" key="2">
    <source>
        <dbReference type="ARBA" id="ARBA00022690"/>
    </source>
</evidence>
<comment type="similarity">
    <text evidence="1">Belongs to the cystatin family. Phytocystatin subfamily.</text>
</comment>
<organism evidence="5">
    <name type="scientific">Arundo donax</name>
    <name type="common">Giant reed</name>
    <name type="synonym">Donax arundinaceus</name>
    <dbReference type="NCBI Taxonomy" id="35708"/>
    <lineage>
        <taxon>Eukaryota</taxon>
        <taxon>Viridiplantae</taxon>
        <taxon>Streptophyta</taxon>
        <taxon>Embryophyta</taxon>
        <taxon>Tracheophyta</taxon>
        <taxon>Spermatophyta</taxon>
        <taxon>Magnoliopsida</taxon>
        <taxon>Liliopsida</taxon>
        <taxon>Poales</taxon>
        <taxon>Poaceae</taxon>
        <taxon>PACMAD clade</taxon>
        <taxon>Arundinoideae</taxon>
        <taxon>Arundineae</taxon>
        <taxon>Arundo</taxon>
    </lineage>
</organism>
<proteinExistence type="inferred from homology"/>
<dbReference type="SMART" id="SM00043">
    <property type="entry name" value="CY"/>
    <property type="match status" value="1"/>
</dbReference>
<dbReference type="InterPro" id="IPR027214">
    <property type="entry name" value="Cystatin"/>
</dbReference>
<dbReference type="PANTHER" id="PTHR47116">
    <property type="entry name" value="PHLOEM FILAMENT PROTEIN"/>
    <property type="match status" value="1"/>
</dbReference>
<dbReference type="InterPro" id="IPR046350">
    <property type="entry name" value="Cystatin_sf"/>
</dbReference>
<evidence type="ECO:0000256" key="3">
    <source>
        <dbReference type="ARBA" id="ARBA00022704"/>
    </source>
</evidence>